<protein>
    <recommendedName>
        <fullName evidence="4">HSPA12B</fullName>
    </recommendedName>
</protein>
<gene>
    <name evidence="2" type="ORF">MCOR_44312</name>
</gene>
<dbReference type="PANTHER" id="PTHR14187:SF5">
    <property type="entry name" value="HEAT SHOCK 70 KDA PROTEIN 12A"/>
    <property type="match status" value="1"/>
</dbReference>
<dbReference type="Gene3D" id="3.30.420.40">
    <property type="match status" value="1"/>
</dbReference>
<proteinExistence type="predicted"/>
<evidence type="ECO:0000256" key="1">
    <source>
        <dbReference type="SAM" id="Coils"/>
    </source>
</evidence>
<dbReference type="OrthoDB" id="6046730at2759"/>
<accession>A0A6J8DTY5</accession>
<dbReference type="InterPro" id="IPR043129">
    <property type="entry name" value="ATPase_NBD"/>
</dbReference>
<dbReference type="Proteomes" id="UP000507470">
    <property type="component" value="Unassembled WGS sequence"/>
</dbReference>
<organism evidence="2 3">
    <name type="scientific">Mytilus coruscus</name>
    <name type="common">Sea mussel</name>
    <dbReference type="NCBI Taxonomy" id="42192"/>
    <lineage>
        <taxon>Eukaryota</taxon>
        <taxon>Metazoa</taxon>
        <taxon>Spiralia</taxon>
        <taxon>Lophotrochozoa</taxon>
        <taxon>Mollusca</taxon>
        <taxon>Bivalvia</taxon>
        <taxon>Autobranchia</taxon>
        <taxon>Pteriomorphia</taxon>
        <taxon>Mytilida</taxon>
        <taxon>Mytiloidea</taxon>
        <taxon>Mytilidae</taxon>
        <taxon>Mytilinae</taxon>
        <taxon>Mytilus</taxon>
    </lineage>
</organism>
<dbReference type="AlphaFoldDB" id="A0A6J8DTY5"/>
<evidence type="ECO:0008006" key="4">
    <source>
        <dbReference type="Google" id="ProtNLM"/>
    </source>
</evidence>
<feature type="coiled-coil region" evidence="1">
    <location>
        <begin position="390"/>
        <end position="420"/>
    </location>
</feature>
<dbReference type="EMBL" id="CACVKT020007831">
    <property type="protein sequence ID" value="CAC5411192.1"/>
    <property type="molecule type" value="Genomic_DNA"/>
</dbReference>
<sequence>MDETRLFVAAIDFGTTYSGFAFSARGDTTIYTCEWRNNDLTSMKTPTSVLLDNEQKLKAFGYDADNKYITSIVPDEEMDEYYYFRRFKMTLHNEIQLKVQEKTTTVSKEKSLLTLFTSWVPDKEKYLCRNNTINNWNLLHENVSSILFTNDTDLSRRVSSMGWKVLPVSKVGTTGVPVLKDMFYASFAAQDSEFYAYANGDILFTNDLIDTIKAVIHSNIGDAKDLLLIGKRYDVRHVSADEATNFDKLKETVIDRGKLHNAWGIDYFIMRKSYPLQEYPDLVIGRPLVDTYLVSEAVNRPHSHVVDITKTSPTVHQVTLPGTAGIREGMSKLDNLYNFKILENEKWNQFSGLTVCAQYFTTSSRNMKIRIKKRGSEGMFKRCHMQKKQAKKKQKQNKVLKKLHKKLKDLNLRKRNNNNDLVF</sequence>
<evidence type="ECO:0000313" key="2">
    <source>
        <dbReference type="EMBL" id="CAC5411192.1"/>
    </source>
</evidence>
<dbReference type="PANTHER" id="PTHR14187">
    <property type="entry name" value="ALPHA KINASE/ELONGATION FACTOR 2 KINASE"/>
    <property type="match status" value="1"/>
</dbReference>
<dbReference type="SUPFAM" id="SSF53067">
    <property type="entry name" value="Actin-like ATPase domain"/>
    <property type="match status" value="1"/>
</dbReference>
<reference evidence="2 3" key="1">
    <citation type="submission" date="2020-06" db="EMBL/GenBank/DDBJ databases">
        <authorList>
            <person name="Li R."/>
            <person name="Bekaert M."/>
        </authorList>
    </citation>
    <scope>NUCLEOTIDE SEQUENCE [LARGE SCALE GENOMIC DNA]</scope>
    <source>
        <strain evidence="3">wild</strain>
    </source>
</reference>
<keyword evidence="1" id="KW-0175">Coiled coil</keyword>
<evidence type="ECO:0000313" key="3">
    <source>
        <dbReference type="Proteomes" id="UP000507470"/>
    </source>
</evidence>
<keyword evidence="3" id="KW-1185">Reference proteome</keyword>
<name>A0A6J8DTY5_MYTCO</name>